<evidence type="ECO:0000313" key="2">
    <source>
        <dbReference type="EMBL" id="ACL94342.1"/>
    </source>
</evidence>
<dbReference type="GeneID" id="7329917"/>
<accession>A0A0H3C4U2</accession>
<proteinExistence type="predicted"/>
<dbReference type="RefSeq" id="WP_010918719.1">
    <property type="nucleotide sequence ID" value="NC_011916.1"/>
</dbReference>
<sequence length="202" mass="22247">MEGFMRGLRGSIVLISVLVAGAAVDQARANGPMSDPRYRLSRDGGGLGYTIDETVIFSRVGITRDPKSFWTVERKVKEVRLRTVLQDKHQWADGRSCPALKTVLTEMAKLPPLKMAGPDDPVGAPAPSDVTETRLAGPAVGDQKGWAGVRAIRSEYFGPLPQWWARSLKAMANCWRDEPPRTPDGPVRSLLATPEQVRWMKP</sequence>
<reference evidence="2 3" key="1">
    <citation type="journal article" date="2010" name="J. Bacteriol.">
        <title>The genetic basis of laboratory adaptation in Caulobacter crescentus.</title>
        <authorList>
            <person name="Marks M.E."/>
            <person name="Castro-Rojas C.M."/>
            <person name="Teiling C."/>
            <person name="Du L."/>
            <person name="Kapatral V."/>
            <person name="Walunas T.L."/>
            <person name="Crosson S."/>
        </authorList>
    </citation>
    <scope>NUCLEOTIDE SEQUENCE [LARGE SCALE GENOMIC DNA]</scope>
    <source>
        <strain evidence="3">NA1000 / CB15N</strain>
    </source>
</reference>
<dbReference type="Proteomes" id="UP000001364">
    <property type="component" value="Chromosome"/>
</dbReference>
<evidence type="ECO:0000256" key="1">
    <source>
        <dbReference type="SAM" id="MobiDB-lite"/>
    </source>
</evidence>
<organism evidence="2 3">
    <name type="scientific">Caulobacter vibrioides (strain NA1000 / CB15N)</name>
    <name type="common">Caulobacter crescentus</name>
    <dbReference type="NCBI Taxonomy" id="565050"/>
    <lineage>
        <taxon>Bacteria</taxon>
        <taxon>Pseudomonadati</taxon>
        <taxon>Pseudomonadota</taxon>
        <taxon>Alphaproteobacteria</taxon>
        <taxon>Caulobacterales</taxon>
        <taxon>Caulobacteraceae</taxon>
        <taxon>Caulobacter</taxon>
    </lineage>
</organism>
<name>A0A0H3C4U2_CAUVN</name>
<dbReference type="KEGG" id="ccs:CCNA_00877"/>
<dbReference type="RefSeq" id="YP_002516250.1">
    <property type="nucleotide sequence ID" value="NC_011916.1"/>
</dbReference>
<protein>
    <submittedName>
        <fullName evidence="2">Uncharacterized protein</fullName>
    </submittedName>
</protein>
<dbReference type="AlphaFoldDB" id="A0A0H3C4U2"/>
<dbReference type="OrthoDB" id="7189816at2"/>
<feature type="region of interest" description="Disordered" evidence="1">
    <location>
        <begin position="177"/>
        <end position="202"/>
    </location>
</feature>
<keyword evidence="3" id="KW-1185">Reference proteome</keyword>
<dbReference type="HOGENOM" id="CLU_1352607_0_0_5"/>
<evidence type="ECO:0000313" key="3">
    <source>
        <dbReference type="Proteomes" id="UP000001364"/>
    </source>
</evidence>
<dbReference type="EMBL" id="CP001340">
    <property type="protein sequence ID" value="ACL94342.1"/>
    <property type="molecule type" value="Genomic_DNA"/>
</dbReference>
<gene>
    <name evidence="2" type="ordered locus">CCNA_00877</name>
</gene>